<proteinExistence type="predicted"/>
<feature type="domain" description="Integrase catalytic" evidence="1">
    <location>
        <begin position="175"/>
        <end position="337"/>
    </location>
</feature>
<dbReference type="PANTHER" id="PTHR47515:SF1">
    <property type="entry name" value="BLR2054 PROTEIN"/>
    <property type="match status" value="1"/>
</dbReference>
<dbReference type="SUPFAM" id="SSF53098">
    <property type="entry name" value="Ribonuclease H-like"/>
    <property type="match status" value="1"/>
</dbReference>
<comment type="caution">
    <text evidence="2">The sequence shown here is derived from an EMBL/GenBank/DDBJ whole genome shotgun (WGS) entry which is preliminary data.</text>
</comment>
<reference evidence="2 3" key="1">
    <citation type="journal article" date="2016" name="Nat. Commun.">
        <title>Thousands of microbial genomes shed light on interconnected biogeochemical processes in an aquifer system.</title>
        <authorList>
            <person name="Anantharaman K."/>
            <person name="Brown C.T."/>
            <person name="Hug L.A."/>
            <person name="Sharon I."/>
            <person name="Castelle C.J."/>
            <person name="Probst A.J."/>
            <person name="Thomas B.C."/>
            <person name="Singh A."/>
            <person name="Wilkins M.J."/>
            <person name="Karaoz U."/>
            <person name="Brodie E.L."/>
            <person name="Williams K.H."/>
            <person name="Hubbard S.S."/>
            <person name="Banfield J.F."/>
        </authorList>
    </citation>
    <scope>NUCLEOTIDE SEQUENCE [LARGE SCALE GENOMIC DNA]</scope>
</reference>
<dbReference type="AlphaFoldDB" id="A0A1G2KR23"/>
<dbReference type="InterPro" id="IPR036397">
    <property type="entry name" value="RNaseH_sf"/>
</dbReference>
<evidence type="ECO:0000259" key="1">
    <source>
        <dbReference type="PROSITE" id="PS50994"/>
    </source>
</evidence>
<evidence type="ECO:0000313" key="2">
    <source>
        <dbReference type="EMBL" id="OHA01042.1"/>
    </source>
</evidence>
<dbReference type="PANTHER" id="PTHR47515">
    <property type="entry name" value="LOW CALCIUM RESPONSE LOCUS PROTEIN T"/>
    <property type="match status" value="1"/>
</dbReference>
<sequence>MRIFNKFRGTRGFISTWEHVIRFRDMITEKALWRTRVLAFWSRHGLAATLDAFKVKRRTLFNWKGALKKGGGKLESLNPKSRAPKERRRRIWDVRILLELKRLRGEHPNLGKEKLHPLLLEFCQGHRLKCPKPRTIGRLIKDLGGLRLFPQKVSHFGQIKKTNRQKVTRKPLDFKAQYPGHCIGLDTVEEAIHGSRRYLITCEDLFGRFAFAWATSSHASRAAMEFFKMFCLLFPYPVTFVLTDNGSEFKKHFAAELLKLQITHYHTYPKTPKMNAHVERFNRTVQEEFLNYHKGLLLDCDNFNTKLMDYLIWYNTRRVHYAFGNKLTPVQFLLSWQPKESSRLPAECKNGWPHTNY</sequence>
<dbReference type="InterPro" id="IPR001584">
    <property type="entry name" value="Integrase_cat-core"/>
</dbReference>
<dbReference type="GO" id="GO:0015074">
    <property type="term" value="P:DNA integration"/>
    <property type="evidence" value="ECO:0007669"/>
    <property type="project" value="InterPro"/>
</dbReference>
<name>A0A1G2KR23_9BACT</name>
<gene>
    <name evidence="2" type="ORF">A3C11_02535</name>
</gene>
<dbReference type="EMBL" id="MHQJ01000029">
    <property type="protein sequence ID" value="OHA01042.1"/>
    <property type="molecule type" value="Genomic_DNA"/>
</dbReference>
<dbReference type="PROSITE" id="PS50994">
    <property type="entry name" value="INTEGRASE"/>
    <property type="match status" value="1"/>
</dbReference>
<dbReference type="Pfam" id="PF13683">
    <property type="entry name" value="rve_3"/>
    <property type="match status" value="1"/>
</dbReference>
<dbReference type="InterPro" id="IPR012337">
    <property type="entry name" value="RNaseH-like_sf"/>
</dbReference>
<dbReference type="Proteomes" id="UP000177362">
    <property type="component" value="Unassembled WGS sequence"/>
</dbReference>
<dbReference type="GO" id="GO:0003676">
    <property type="term" value="F:nucleic acid binding"/>
    <property type="evidence" value="ECO:0007669"/>
    <property type="project" value="InterPro"/>
</dbReference>
<evidence type="ECO:0000313" key="3">
    <source>
        <dbReference type="Proteomes" id="UP000177362"/>
    </source>
</evidence>
<organism evidence="2 3">
    <name type="scientific">Candidatus Sungbacteria bacterium RIFCSPHIGHO2_02_FULL_49_12</name>
    <dbReference type="NCBI Taxonomy" id="1802271"/>
    <lineage>
        <taxon>Bacteria</taxon>
        <taxon>Candidatus Sungiibacteriota</taxon>
    </lineage>
</organism>
<dbReference type="Gene3D" id="3.30.420.10">
    <property type="entry name" value="Ribonuclease H-like superfamily/Ribonuclease H"/>
    <property type="match status" value="1"/>
</dbReference>
<protein>
    <recommendedName>
        <fullName evidence="1">Integrase catalytic domain-containing protein</fullName>
    </recommendedName>
</protein>
<accession>A0A1G2KR23</accession>